<keyword evidence="10 13" id="KW-0472">Membrane</keyword>
<comment type="caution">
    <text evidence="14">The sequence shown here is derived from an EMBL/GenBank/DDBJ whole genome shotgun (WGS) entry which is preliminary data.</text>
</comment>
<dbReference type="InterPro" id="IPR051502">
    <property type="entry name" value="RLP_Defense_Trigger"/>
</dbReference>
<gene>
    <name evidence="14" type="ORF">Cgig2_027813</name>
</gene>
<dbReference type="Pfam" id="PF00560">
    <property type="entry name" value="LRR_1"/>
    <property type="match status" value="7"/>
</dbReference>
<keyword evidence="9 13" id="KW-1133">Transmembrane helix</keyword>
<evidence type="ECO:0000256" key="3">
    <source>
        <dbReference type="ARBA" id="ARBA00009592"/>
    </source>
</evidence>
<keyword evidence="8" id="KW-0677">Repeat</keyword>
<feature type="transmembrane region" description="Helical" evidence="13">
    <location>
        <begin position="928"/>
        <end position="949"/>
    </location>
</feature>
<organism evidence="14 15">
    <name type="scientific">Carnegiea gigantea</name>
    <dbReference type="NCBI Taxonomy" id="171969"/>
    <lineage>
        <taxon>Eukaryota</taxon>
        <taxon>Viridiplantae</taxon>
        <taxon>Streptophyta</taxon>
        <taxon>Embryophyta</taxon>
        <taxon>Tracheophyta</taxon>
        <taxon>Spermatophyta</taxon>
        <taxon>Magnoliopsida</taxon>
        <taxon>eudicotyledons</taxon>
        <taxon>Gunneridae</taxon>
        <taxon>Pentapetalae</taxon>
        <taxon>Caryophyllales</taxon>
        <taxon>Cactineae</taxon>
        <taxon>Cactaceae</taxon>
        <taxon>Cactoideae</taxon>
        <taxon>Echinocereeae</taxon>
        <taxon>Carnegiea</taxon>
    </lineage>
</organism>
<dbReference type="Gene3D" id="3.80.10.10">
    <property type="entry name" value="Ribonuclease Inhibitor"/>
    <property type="match status" value="3"/>
</dbReference>
<evidence type="ECO:0000256" key="9">
    <source>
        <dbReference type="ARBA" id="ARBA00022989"/>
    </source>
</evidence>
<dbReference type="InterPro" id="IPR003591">
    <property type="entry name" value="Leu-rich_rpt_typical-subtyp"/>
</dbReference>
<proteinExistence type="inferred from homology"/>
<evidence type="ECO:0000256" key="8">
    <source>
        <dbReference type="ARBA" id="ARBA00022737"/>
    </source>
</evidence>
<dbReference type="SUPFAM" id="SSF52058">
    <property type="entry name" value="L domain-like"/>
    <property type="match status" value="2"/>
</dbReference>
<dbReference type="SMART" id="SM00369">
    <property type="entry name" value="LRR_TYP"/>
    <property type="match status" value="8"/>
</dbReference>
<sequence length="971" mass="107668">MATLKQDDGQTSRPAQLKPASTWLADLTWFSQREEQGETYSSTSTVLCRLRNIEELDLSGNQFEGSLLPCLGNLSSLRLLAFEENNLKGIIPASLFANLSSLEYVSLSSNNFEGSFSFHSFVNSPKLEVFEVTNNNNLEVETESLHGHSLSFQLRILRLSNCTLNKPSGTIPSFLASQRNLRIVDLSHNGMLGNMPSWLLRNNTSLEYLSLTNNSLVGSLELVSTLQNRHLFWFDVSGNHIGGEIPSNLGFAFPNLVLLNMSRNKLQGVIPPSLGEMIDLYSLDLSNNSLSGELPDHLAIGCVNLTFLVLSNNYLHGKILPENSNLKKLRSLHLDNNHFSGSIPKSILNSTRLSSLDISHNAVSGGVPDWIGELKGLSSLVLSNNSLEGPVPTGLCQLSRLRYLDLSHNHLGSTIPSCFNISSLKHFHMQNNHLCGPIPSVLSRASSLVTLDLRDNQLSGGIPGWISCFPNLRILLLRGNNLEGPIPFRLCQLPNISIIDFSHNRLSGSIPSCLKDIEFGRRSLFDGVFAGGKSAWTNYRSLRTYLHTNKLRVYQYSVADFSMYGENDLVQFATKKRYESFEGNVLYYMSGLDFSYNELTGPIPPDIGLLSGIHTLNFSHNSLTGSIPKSFSNLGQIESLDLSYNMLSGEIPPQLVSLSFLSVFNVTHNNLSGSVPEMKGQFATFDQSSYEGNSFLCGPPLKRNCSWGNKVTADPGLSKQEDDSSFREYFLYGFLGSFVTAFVAVAAFFYLDSRYLALVLKPSLHNPHLFSFNISSNHISGDISSSSRLAFPNLQYLNMSRSTLQDAIPPSLGEMKDLDPVDLSDNLLSSVLPDHLSIGNVSLTFFKLPNNHLHKKSCQKTQTWNNLWSMLLSNNHFTEAGSIPSSFSNLNQIESLDLSYYTLSSEKPNFSKEEEDEDEDENDSDRLFSVWLIFCGSFVGAFVGVHAFLKINSDCLPLLLDKLLCSVHRNL</sequence>
<dbReference type="AlphaFoldDB" id="A0A9Q1QBN0"/>
<comment type="similarity">
    <text evidence="3">Belongs to the RLP family.</text>
</comment>
<keyword evidence="6 13" id="KW-0812">Transmembrane</keyword>
<evidence type="ECO:0000256" key="12">
    <source>
        <dbReference type="ARBA" id="ARBA00023180"/>
    </source>
</evidence>
<evidence type="ECO:0000256" key="4">
    <source>
        <dbReference type="ARBA" id="ARBA00022475"/>
    </source>
</evidence>
<protein>
    <submittedName>
        <fullName evidence="14">Uncharacterized protein</fullName>
    </submittedName>
</protein>
<evidence type="ECO:0000256" key="6">
    <source>
        <dbReference type="ARBA" id="ARBA00022692"/>
    </source>
</evidence>
<evidence type="ECO:0000313" key="15">
    <source>
        <dbReference type="Proteomes" id="UP001153076"/>
    </source>
</evidence>
<evidence type="ECO:0000313" key="14">
    <source>
        <dbReference type="EMBL" id="KAJ8434970.1"/>
    </source>
</evidence>
<dbReference type="Proteomes" id="UP001153076">
    <property type="component" value="Unassembled WGS sequence"/>
</dbReference>
<evidence type="ECO:0000256" key="10">
    <source>
        <dbReference type="ARBA" id="ARBA00023136"/>
    </source>
</evidence>
<dbReference type="EMBL" id="JAKOGI010000441">
    <property type="protein sequence ID" value="KAJ8434970.1"/>
    <property type="molecule type" value="Genomic_DNA"/>
</dbReference>
<keyword evidence="12" id="KW-0325">Glycoprotein</keyword>
<dbReference type="FunFam" id="3.80.10.10:FF:000095">
    <property type="entry name" value="LRR receptor-like serine/threonine-protein kinase GSO1"/>
    <property type="match status" value="1"/>
</dbReference>
<evidence type="ECO:0000256" key="1">
    <source>
        <dbReference type="ARBA" id="ARBA00004167"/>
    </source>
</evidence>
<dbReference type="PANTHER" id="PTHR48062">
    <property type="entry name" value="RECEPTOR-LIKE PROTEIN 14"/>
    <property type="match status" value="1"/>
</dbReference>
<feature type="transmembrane region" description="Helical" evidence="13">
    <location>
        <begin position="729"/>
        <end position="751"/>
    </location>
</feature>
<keyword evidence="4" id="KW-1003">Cell membrane</keyword>
<reference evidence="14" key="1">
    <citation type="submission" date="2022-04" db="EMBL/GenBank/DDBJ databases">
        <title>Carnegiea gigantea Genome sequencing and assembly v2.</title>
        <authorList>
            <person name="Copetti D."/>
            <person name="Sanderson M.J."/>
            <person name="Burquez A."/>
            <person name="Wojciechowski M.F."/>
        </authorList>
    </citation>
    <scope>NUCLEOTIDE SEQUENCE</scope>
    <source>
        <strain evidence="14">SGP5-SGP5p</strain>
        <tissue evidence="14">Aerial part</tissue>
    </source>
</reference>
<dbReference type="PANTHER" id="PTHR48062:SF21">
    <property type="entry name" value="RECEPTOR-LIKE PROTEIN 12"/>
    <property type="match status" value="1"/>
</dbReference>
<dbReference type="InterPro" id="IPR001611">
    <property type="entry name" value="Leu-rich_rpt"/>
</dbReference>
<keyword evidence="5" id="KW-0433">Leucine-rich repeat</keyword>
<evidence type="ECO:0000256" key="13">
    <source>
        <dbReference type="SAM" id="Phobius"/>
    </source>
</evidence>
<name>A0A9Q1QBN0_9CARY</name>
<dbReference type="SUPFAM" id="SSF52047">
    <property type="entry name" value="RNI-like"/>
    <property type="match status" value="1"/>
</dbReference>
<evidence type="ECO:0000256" key="2">
    <source>
        <dbReference type="ARBA" id="ARBA00004236"/>
    </source>
</evidence>
<evidence type="ECO:0000256" key="11">
    <source>
        <dbReference type="ARBA" id="ARBA00023170"/>
    </source>
</evidence>
<dbReference type="FunFam" id="3.80.10.10:FF:000213">
    <property type="entry name" value="Tyrosine-sulfated glycopeptide receptor 1"/>
    <property type="match status" value="1"/>
</dbReference>
<dbReference type="OrthoDB" id="4691307at2759"/>
<evidence type="ECO:0000256" key="7">
    <source>
        <dbReference type="ARBA" id="ARBA00022729"/>
    </source>
</evidence>
<keyword evidence="11" id="KW-0675">Receptor</keyword>
<dbReference type="FunFam" id="3.80.10.10:FF:000041">
    <property type="entry name" value="LRR receptor-like serine/threonine-protein kinase ERECTA"/>
    <property type="match status" value="2"/>
</dbReference>
<evidence type="ECO:0000256" key="5">
    <source>
        <dbReference type="ARBA" id="ARBA00022614"/>
    </source>
</evidence>
<comment type="subcellular location">
    <subcellularLocation>
        <location evidence="2">Cell membrane</location>
    </subcellularLocation>
    <subcellularLocation>
        <location evidence="1">Membrane</location>
        <topology evidence="1">Single-pass membrane protein</topology>
    </subcellularLocation>
</comment>
<dbReference type="GO" id="GO:0005886">
    <property type="term" value="C:plasma membrane"/>
    <property type="evidence" value="ECO:0007669"/>
    <property type="project" value="UniProtKB-SubCell"/>
</dbReference>
<accession>A0A9Q1QBN0</accession>
<keyword evidence="15" id="KW-1185">Reference proteome</keyword>
<dbReference type="PRINTS" id="PR00019">
    <property type="entry name" value="LEURICHRPT"/>
</dbReference>
<dbReference type="Pfam" id="PF13855">
    <property type="entry name" value="LRR_8"/>
    <property type="match status" value="2"/>
</dbReference>
<keyword evidence="7" id="KW-0732">Signal</keyword>
<dbReference type="InterPro" id="IPR032675">
    <property type="entry name" value="LRR_dom_sf"/>
</dbReference>